<dbReference type="PANTHER" id="PTHR21090">
    <property type="entry name" value="AROM/DEHYDROQUINATE SYNTHASE"/>
    <property type="match status" value="1"/>
</dbReference>
<dbReference type="InterPro" id="IPR046346">
    <property type="entry name" value="Aminoacid_DH-like_N_sf"/>
</dbReference>
<reference evidence="6" key="1">
    <citation type="journal article" date="2023" name="Mol. Phylogenet. Evol.">
        <title>Genome-scale phylogeny and comparative genomics of the fungal order Sordariales.</title>
        <authorList>
            <person name="Hensen N."/>
            <person name="Bonometti L."/>
            <person name="Westerberg I."/>
            <person name="Brannstrom I.O."/>
            <person name="Guillou S."/>
            <person name="Cros-Aarteil S."/>
            <person name="Calhoun S."/>
            <person name="Haridas S."/>
            <person name="Kuo A."/>
            <person name="Mondo S."/>
            <person name="Pangilinan J."/>
            <person name="Riley R."/>
            <person name="LaButti K."/>
            <person name="Andreopoulos B."/>
            <person name="Lipzen A."/>
            <person name="Chen C."/>
            <person name="Yan M."/>
            <person name="Daum C."/>
            <person name="Ng V."/>
            <person name="Clum A."/>
            <person name="Steindorff A."/>
            <person name="Ohm R.A."/>
            <person name="Martin F."/>
            <person name="Silar P."/>
            <person name="Natvig D.O."/>
            <person name="Lalanne C."/>
            <person name="Gautier V."/>
            <person name="Ament-Velasquez S.L."/>
            <person name="Kruys A."/>
            <person name="Hutchinson M.I."/>
            <person name="Powell A.J."/>
            <person name="Barry K."/>
            <person name="Miller A.N."/>
            <person name="Grigoriev I.V."/>
            <person name="Debuchy R."/>
            <person name="Gladieux P."/>
            <person name="Hiltunen Thoren M."/>
            <person name="Johannesson H."/>
        </authorList>
    </citation>
    <scope>NUCLEOTIDE SEQUENCE</scope>
    <source>
        <strain evidence="6">CBS 757.83</strain>
    </source>
</reference>
<dbReference type="PANTHER" id="PTHR21090:SF17">
    <property type="entry name" value="QUINATE REPRESSOR PROTEIN"/>
    <property type="match status" value="1"/>
</dbReference>
<keyword evidence="7" id="KW-1185">Reference proteome</keyword>
<feature type="domain" description="Quinate/shikimate 5-dehydrogenase/glutamyl-tRNA reductase" evidence="4">
    <location>
        <begin position="615"/>
        <end position="661"/>
    </location>
</feature>
<dbReference type="GO" id="GO:0004764">
    <property type="term" value="F:shikimate 3-dehydrogenase (NADP+) activity"/>
    <property type="evidence" value="ECO:0007669"/>
    <property type="project" value="InterPro"/>
</dbReference>
<dbReference type="InterPro" id="IPR031322">
    <property type="entry name" value="Shikimate/glucono_kinase"/>
</dbReference>
<feature type="region of interest" description="Disordered" evidence="3">
    <location>
        <begin position="161"/>
        <end position="181"/>
    </location>
</feature>
<proteinExistence type="inferred from homology"/>
<dbReference type="Proteomes" id="UP001305647">
    <property type="component" value="Unassembled WGS sequence"/>
</dbReference>
<reference evidence="6" key="2">
    <citation type="submission" date="2023-05" db="EMBL/GenBank/DDBJ databases">
        <authorList>
            <consortium name="Lawrence Berkeley National Laboratory"/>
            <person name="Steindorff A."/>
            <person name="Hensen N."/>
            <person name="Bonometti L."/>
            <person name="Westerberg I."/>
            <person name="Brannstrom I.O."/>
            <person name="Guillou S."/>
            <person name="Cros-Aarteil S."/>
            <person name="Calhoun S."/>
            <person name="Haridas S."/>
            <person name="Kuo A."/>
            <person name="Mondo S."/>
            <person name="Pangilinan J."/>
            <person name="Riley R."/>
            <person name="Labutti K."/>
            <person name="Andreopoulos B."/>
            <person name="Lipzen A."/>
            <person name="Chen C."/>
            <person name="Yanf M."/>
            <person name="Daum C."/>
            <person name="Ng V."/>
            <person name="Clum A."/>
            <person name="Ohm R."/>
            <person name="Martin F."/>
            <person name="Silar P."/>
            <person name="Natvig D."/>
            <person name="Lalanne C."/>
            <person name="Gautier V."/>
            <person name="Ament-Velasquez S.L."/>
            <person name="Kruys A."/>
            <person name="Hutchinson M.I."/>
            <person name="Powell A.J."/>
            <person name="Barry K."/>
            <person name="Miller A.N."/>
            <person name="Grigoriev I.V."/>
            <person name="Debuchy R."/>
            <person name="Gladieux P."/>
            <person name="Thoren M.H."/>
            <person name="Johannesson H."/>
        </authorList>
    </citation>
    <scope>NUCLEOTIDE SEQUENCE</scope>
    <source>
        <strain evidence="6">CBS 757.83</strain>
    </source>
</reference>
<evidence type="ECO:0000256" key="1">
    <source>
        <dbReference type="ARBA" id="ARBA00006477"/>
    </source>
</evidence>
<dbReference type="FunFam" id="3.40.50.720:FF:000386">
    <property type="entry name" value="Quinate repressor protein"/>
    <property type="match status" value="1"/>
</dbReference>
<accession>A0AAN6Q4L4</accession>
<dbReference type="Gene3D" id="3.40.50.720">
    <property type="entry name" value="NAD(P)-binding Rossmann-like Domain"/>
    <property type="match status" value="1"/>
</dbReference>
<evidence type="ECO:0000313" key="7">
    <source>
        <dbReference type="Proteomes" id="UP001305647"/>
    </source>
</evidence>
<dbReference type="CDD" id="cd00502">
    <property type="entry name" value="DHQase_I"/>
    <property type="match status" value="1"/>
</dbReference>
<dbReference type="EMBL" id="MU863638">
    <property type="protein sequence ID" value="KAK4100876.1"/>
    <property type="molecule type" value="Genomic_DNA"/>
</dbReference>
<dbReference type="SUPFAM" id="SSF51569">
    <property type="entry name" value="Aldolase"/>
    <property type="match status" value="1"/>
</dbReference>
<comment type="similarity">
    <text evidence="2">In the N-terminal section; belongs to the shikimate kinase family.</text>
</comment>
<dbReference type="Gene3D" id="3.40.50.10860">
    <property type="entry name" value="Leucine Dehydrogenase, chain A, domain 1"/>
    <property type="match status" value="1"/>
</dbReference>
<dbReference type="InterPro" id="IPR006151">
    <property type="entry name" value="Shikm_DH/Glu-tRNA_Rdtase"/>
</dbReference>
<evidence type="ECO:0000313" key="6">
    <source>
        <dbReference type="EMBL" id="KAK4100876.1"/>
    </source>
</evidence>
<dbReference type="Gene3D" id="3.40.50.300">
    <property type="entry name" value="P-loop containing nucleotide triphosphate hydrolases"/>
    <property type="match status" value="1"/>
</dbReference>
<evidence type="ECO:0000256" key="3">
    <source>
        <dbReference type="SAM" id="MobiDB-lite"/>
    </source>
</evidence>
<dbReference type="GO" id="GO:0003866">
    <property type="term" value="F:3-phosphoshikimate 1-carboxyvinyltransferase activity"/>
    <property type="evidence" value="ECO:0007669"/>
    <property type="project" value="TreeGrafter"/>
</dbReference>
<dbReference type="Pfam" id="PF01488">
    <property type="entry name" value="Shikimate_DH"/>
    <property type="match status" value="1"/>
</dbReference>
<evidence type="ECO:0008006" key="8">
    <source>
        <dbReference type="Google" id="ProtNLM"/>
    </source>
</evidence>
<dbReference type="AlphaFoldDB" id="A0AAN6Q4L4"/>
<dbReference type="GO" id="GO:0009423">
    <property type="term" value="P:chorismate biosynthetic process"/>
    <property type="evidence" value="ECO:0007669"/>
    <property type="project" value="TreeGrafter"/>
</dbReference>
<dbReference type="InterPro" id="IPR001381">
    <property type="entry name" value="DHquinase_I"/>
</dbReference>
<organism evidence="6 7">
    <name type="scientific">Parathielavia hyrcaniae</name>
    <dbReference type="NCBI Taxonomy" id="113614"/>
    <lineage>
        <taxon>Eukaryota</taxon>
        <taxon>Fungi</taxon>
        <taxon>Dikarya</taxon>
        <taxon>Ascomycota</taxon>
        <taxon>Pezizomycotina</taxon>
        <taxon>Sordariomycetes</taxon>
        <taxon>Sordariomycetidae</taxon>
        <taxon>Sordariales</taxon>
        <taxon>Chaetomiaceae</taxon>
        <taxon>Parathielavia</taxon>
    </lineage>
</organism>
<sequence>MAPPKNERVFEPNASIVLVGCRGAGKRTLGFMGALHLRRRLVTEDHYFEKATGLSRGQYLSRHGREHFACQNMHVFKSMLDANRTGCIIECGMSSLSGEAQDALRDYAKTHPVVYVHRERDQITRLMDPADAQQLLKADGKHRDCSNFEYYNLYDDVSTTASTPETASSGTSTPLSGRHPGPSKLLAAREDFARFLDIITGRGATKAWLESPFSVAAIPPEFRSYSYALRLRLSYLMDMDLEWEDFEARGDCVELIIDHWPENLLDIIARQVALIRRKLGVPVIYHVEEDPRGERRRPPDEKDAMDAELLELGMRLGVDYISVDLQRSETLAHRVLQHRGRSKVIGNYWYMGLGALPWQDPRQIDNYKAAHALGCDIVRMVRFCANDSPAEYLEDLKARLHQAVPDPKPPLVAYDFSVLGVRTPLQTRLLGPVKHPDTENERDHLATVTDHAHALELLFRQFLLDPLHFYVLGSHVSYSLSPAMHAAAYDFSSMPHSFQAVPCATLDRLDQIASSDAFGGACLTAPFKVAIMPHLRFVSHHATAVGAVNVLLPLRGGGRASNGNGSGLGTILDHANARNRAGPAREFFGDNTDWSSILTCLRRAVSPRNYVRPSRTTALVVGAGGMARAAVYALYQLGCRNVFVYNRTVARAGEVAAHFNRWAAAAAATKGLVVNGSGGVEAGMNGSSPSSSSKASEVVRVIPSLSDPWPAGYQLPTMVVSCVPATSVDGNPPADFVMPLDWLRSPTGGVVVELAYEPLVTPLVAQMRAIRDNMCPSWVVVDGLEVVAEMAIEAFELMTGRMAPKRLMKEVCRKTWEAQQQRRGVA</sequence>
<dbReference type="SUPFAM" id="SSF53223">
    <property type="entry name" value="Aminoacid dehydrogenase-like, N-terminal domain"/>
    <property type="match status" value="1"/>
</dbReference>
<evidence type="ECO:0000256" key="2">
    <source>
        <dbReference type="ARBA" id="ARBA00009349"/>
    </source>
</evidence>
<dbReference type="InterPro" id="IPR027417">
    <property type="entry name" value="P-loop_NTPase"/>
</dbReference>
<protein>
    <recommendedName>
        <fullName evidence="8">Quinate repressor protein</fullName>
    </recommendedName>
</protein>
<dbReference type="InterPro" id="IPR036291">
    <property type="entry name" value="NAD(P)-bd_dom_sf"/>
</dbReference>
<evidence type="ECO:0000259" key="4">
    <source>
        <dbReference type="Pfam" id="PF01488"/>
    </source>
</evidence>
<feature type="domain" description="Shikimate dehydrogenase substrate binding N-terminal" evidence="5">
    <location>
        <begin position="471"/>
        <end position="551"/>
    </location>
</feature>
<dbReference type="InterPro" id="IPR013708">
    <property type="entry name" value="Shikimate_DH-bd_N"/>
</dbReference>
<dbReference type="Pfam" id="PF08501">
    <property type="entry name" value="Shikimate_dh_N"/>
    <property type="match status" value="1"/>
</dbReference>
<dbReference type="Pfam" id="PF01487">
    <property type="entry name" value="DHquinase_I"/>
    <property type="match status" value="1"/>
</dbReference>
<dbReference type="SUPFAM" id="SSF52540">
    <property type="entry name" value="P-loop containing nucleoside triphosphate hydrolases"/>
    <property type="match status" value="1"/>
</dbReference>
<name>A0AAN6Q4L4_9PEZI</name>
<dbReference type="Pfam" id="PF01202">
    <property type="entry name" value="SKI"/>
    <property type="match status" value="1"/>
</dbReference>
<comment type="similarity">
    <text evidence="1">In the 2nd section; belongs to the type-I 3-dehydroquinase family.</text>
</comment>
<evidence type="ECO:0000259" key="5">
    <source>
        <dbReference type="Pfam" id="PF08501"/>
    </source>
</evidence>
<gene>
    <name evidence="6" type="ORF">N658DRAFT_472427</name>
</gene>
<dbReference type="SUPFAM" id="SSF51735">
    <property type="entry name" value="NAD(P)-binding Rossmann-fold domains"/>
    <property type="match status" value="1"/>
</dbReference>
<dbReference type="InterPro" id="IPR013785">
    <property type="entry name" value="Aldolase_TIM"/>
</dbReference>
<comment type="caution">
    <text evidence="6">The sequence shown here is derived from an EMBL/GenBank/DDBJ whole genome shotgun (WGS) entry which is preliminary data.</text>
</comment>
<dbReference type="Gene3D" id="3.20.20.70">
    <property type="entry name" value="Aldolase class I"/>
    <property type="match status" value="1"/>
</dbReference>
<feature type="compositionally biased region" description="Low complexity" evidence="3">
    <location>
        <begin position="161"/>
        <end position="174"/>
    </location>
</feature>
<dbReference type="GO" id="GO:0003855">
    <property type="term" value="F:3-dehydroquinate dehydratase activity"/>
    <property type="evidence" value="ECO:0007669"/>
    <property type="project" value="InterPro"/>
</dbReference>
<dbReference type="CDD" id="cd01065">
    <property type="entry name" value="NAD_bind_Shikimate_DH"/>
    <property type="match status" value="1"/>
</dbReference>